<protein>
    <recommendedName>
        <fullName evidence="3">DNA polymerase III subunit alpha</fullName>
        <ecNumber evidence="2">2.7.7.7</ecNumber>
    </recommendedName>
</protein>
<dbReference type="Gene3D" id="1.10.150.870">
    <property type="match status" value="1"/>
</dbReference>
<dbReference type="Gene3D" id="3.20.20.140">
    <property type="entry name" value="Metal-dependent hydrolases"/>
    <property type="match status" value="1"/>
</dbReference>
<dbReference type="RefSeq" id="WP_128699729.1">
    <property type="nucleotide sequence ID" value="NZ_CP019384.1"/>
</dbReference>
<dbReference type="InterPro" id="IPR040982">
    <property type="entry name" value="DNA_pol3_finger"/>
</dbReference>
<evidence type="ECO:0000313" key="10">
    <source>
        <dbReference type="EMBL" id="QAT17087.1"/>
    </source>
</evidence>
<comment type="catalytic activity">
    <reaction evidence="8">
        <text>DNA(n) + a 2'-deoxyribonucleoside 5'-triphosphate = DNA(n+1) + diphosphate</text>
        <dbReference type="Rhea" id="RHEA:22508"/>
        <dbReference type="Rhea" id="RHEA-COMP:17339"/>
        <dbReference type="Rhea" id="RHEA-COMP:17340"/>
        <dbReference type="ChEBI" id="CHEBI:33019"/>
        <dbReference type="ChEBI" id="CHEBI:61560"/>
        <dbReference type="ChEBI" id="CHEBI:173112"/>
        <dbReference type="EC" id="2.7.7.7"/>
    </reaction>
</comment>
<dbReference type="EC" id="2.7.7.7" evidence="2"/>
<dbReference type="Proteomes" id="UP000287243">
    <property type="component" value="Chromosome"/>
</dbReference>
<dbReference type="InterPro" id="IPR012340">
    <property type="entry name" value="NA-bd_OB-fold"/>
</dbReference>
<dbReference type="Gene3D" id="1.10.10.1600">
    <property type="entry name" value="Bacterial DNA polymerase III alpha subunit, thumb domain"/>
    <property type="match status" value="1"/>
</dbReference>
<dbReference type="KEGG" id="vai:BU251_04720"/>
<keyword evidence="7" id="KW-0239">DNA-directed DNA polymerase</keyword>
<dbReference type="GO" id="GO:0003676">
    <property type="term" value="F:nucleic acid binding"/>
    <property type="evidence" value="ECO:0007669"/>
    <property type="project" value="InterPro"/>
</dbReference>
<evidence type="ECO:0000256" key="5">
    <source>
        <dbReference type="ARBA" id="ARBA00022695"/>
    </source>
</evidence>
<name>A0A410P4F9_VELA1</name>
<dbReference type="PANTHER" id="PTHR32294">
    <property type="entry name" value="DNA POLYMERASE III SUBUNIT ALPHA"/>
    <property type="match status" value="1"/>
</dbReference>
<keyword evidence="11" id="KW-1185">Reference proteome</keyword>
<evidence type="ECO:0000259" key="9">
    <source>
        <dbReference type="SMART" id="SM00481"/>
    </source>
</evidence>
<dbReference type="Pfam" id="PF07733">
    <property type="entry name" value="DNA_pol3_alpha"/>
    <property type="match status" value="1"/>
</dbReference>
<dbReference type="Pfam" id="PF14579">
    <property type="entry name" value="HHH_6"/>
    <property type="match status" value="1"/>
</dbReference>
<dbReference type="InterPro" id="IPR016195">
    <property type="entry name" value="Pol/histidinol_Pase-like"/>
</dbReference>
<dbReference type="Pfam" id="PF02811">
    <property type="entry name" value="PHP"/>
    <property type="match status" value="1"/>
</dbReference>
<dbReference type="InterPro" id="IPR003141">
    <property type="entry name" value="Pol/His_phosphatase_N"/>
</dbReference>
<feature type="domain" description="Polymerase/histidinol phosphatase N-terminal" evidence="9">
    <location>
        <begin position="7"/>
        <end position="74"/>
    </location>
</feature>
<dbReference type="InterPro" id="IPR004805">
    <property type="entry name" value="DnaE2/DnaE/PolC"/>
</dbReference>
<evidence type="ECO:0000256" key="3">
    <source>
        <dbReference type="ARBA" id="ARBA00019114"/>
    </source>
</evidence>
<keyword evidence="5" id="KW-0548">Nucleotidyltransferase</keyword>
<organism evidence="10 11">
    <name type="scientific">Velamenicoccus archaeovorus</name>
    <dbReference type="NCBI Taxonomy" id="1930593"/>
    <lineage>
        <taxon>Bacteria</taxon>
        <taxon>Pseudomonadati</taxon>
        <taxon>Candidatus Omnitrophota</taxon>
        <taxon>Candidatus Velamenicoccus</taxon>
    </lineage>
</organism>
<dbReference type="InterPro" id="IPR004365">
    <property type="entry name" value="NA-bd_OB_tRNA"/>
</dbReference>
<comment type="subcellular location">
    <subcellularLocation>
        <location evidence="1">Cytoplasm</location>
    </subcellularLocation>
</comment>
<dbReference type="OrthoDB" id="9803237at2"/>
<dbReference type="Gene3D" id="2.40.50.140">
    <property type="entry name" value="Nucleic acid-binding proteins"/>
    <property type="match status" value="1"/>
</dbReference>
<dbReference type="InterPro" id="IPR041931">
    <property type="entry name" value="DNA_pol3_alpha_thumb_dom"/>
</dbReference>
<evidence type="ECO:0000256" key="2">
    <source>
        <dbReference type="ARBA" id="ARBA00012417"/>
    </source>
</evidence>
<keyword evidence="4" id="KW-0808">Transferase</keyword>
<dbReference type="CDD" id="cd12113">
    <property type="entry name" value="PHP_PolIIIA_DnaE3"/>
    <property type="match status" value="1"/>
</dbReference>
<dbReference type="NCBIfam" id="TIGR00594">
    <property type="entry name" value="polc"/>
    <property type="match status" value="1"/>
</dbReference>
<dbReference type="InterPro" id="IPR029460">
    <property type="entry name" value="DNAPol_HHH"/>
</dbReference>
<proteinExistence type="predicted"/>
<dbReference type="Pfam" id="PF17657">
    <property type="entry name" value="DNA_pol3_finger"/>
    <property type="match status" value="1"/>
</dbReference>
<evidence type="ECO:0000256" key="6">
    <source>
        <dbReference type="ARBA" id="ARBA00022705"/>
    </source>
</evidence>
<sequence length="1145" mass="129448">MAHSDFVHLHLHTQFSLLDGACRIKELIAKAVEFRMPAIAVTDHGNMFGSIDFYSEATKQGIKPIIGCEVYIAQKGRFDRSESLSEGSNHFILLAKDEEGYRNLSKLVSLGYIEGYYYRPRIDKEILAQYCRGLIGSSACLKGELACLITANRLNDAIKAADEFSCMFGRDNFYLELQENFIPEQTVVNEGLLKIAHELNLPVIATNDVHYLNKKSAASHEALLCIQTQTTLDDPNRMRFQTQEFYFKSPQEMKDLFAYCPEAIRNTIEVANRCNLVLEFGKPHLPQYTPPAGKTGEIYLRELCDEGLKKRYGGKVTPAIRQRLEHELATIKQMGFISYFLIVWDFIHYAKSKGIPVGPGRGSAAGSLVSYLLGITELDPLRYKLLFERFLNPERVGLPDIDIDFCFERRQEVIDYVNQKYGKENVAQIITFGTMLARAVIRDVGRVMAVPYADVDRIAKLVPPELGITLDDALKTDELKNLYENNAQVRQLLDTAKDLEGLSRHASVHAAGVVIGDKPLDTYMPLCKLDDDQVTSGFSMKALEKIGLLKMDFLGLRTLTVIAEALKIIKRTKNVDIDIDAVSLEDKKTFGLLASAQTIGVFQLESAGMRDLLRKLNPSLFEDLIALLALYRPGPIGSGMLDDFIQRKHGLKPIVYDHPKMESILKDTYGIMVYQEQVMQIASALAGFSMAQADLLRRAMAKKIPEEMDKQRHLFVEGCIKNKIDKRIATKVFDLIDYFSGYGFNRSHSAAYAVISYRTAYLKANYPVEFMTALLTSEKENTDKVVEYVKEANRMGITVLNPTVNESYSKFTVENQTSIRFGLLAVKNVGKGAIDSIVEARQKDGPFENLEDFCQHVDLRLVNRKVVESLIKCGAMDTFKFRRSQLMTILQECLDYSAKAHKDRSSGQMSFFDTDFSADAGFKRFQVKVPDIKEWPELQLLSFEKEILGFYISGHPLVRYEHLLERFSSCSISKLSELKDGQDVTIVGLINKIKITTTRQKAEKMAILRVEDLTGLLEVLVFPNTYKQVSRYLIANNVVMIKGRLSLREEMPKILAADVTPIEEAYRAISSISIDLSGVKENIMQVLKEKLSLSPGNVPVYLHLGSENNRKLRILVARDLFVQPRQELFNDIEELIGTQRFQLTM</sequence>
<dbReference type="GO" id="GO:0006260">
    <property type="term" value="P:DNA replication"/>
    <property type="evidence" value="ECO:0007669"/>
    <property type="project" value="UniProtKB-KW"/>
</dbReference>
<dbReference type="Pfam" id="PF01336">
    <property type="entry name" value="tRNA_anti-codon"/>
    <property type="match status" value="1"/>
</dbReference>
<dbReference type="GO" id="GO:0003887">
    <property type="term" value="F:DNA-directed DNA polymerase activity"/>
    <property type="evidence" value="ECO:0007669"/>
    <property type="project" value="UniProtKB-KW"/>
</dbReference>
<dbReference type="AlphaFoldDB" id="A0A410P4F9"/>
<dbReference type="GO" id="GO:0005737">
    <property type="term" value="C:cytoplasm"/>
    <property type="evidence" value="ECO:0007669"/>
    <property type="project" value="UniProtKB-SubCell"/>
</dbReference>
<evidence type="ECO:0000256" key="1">
    <source>
        <dbReference type="ARBA" id="ARBA00004496"/>
    </source>
</evidence>
<dbReference type="SUPFAM" id="SSF89550">
    <property type="entry name" value="PHP domain-like"/>
    <property type="match status" value="1"/>
</dbReference>
<evidence type="ECO:0000256" key="7">
    <source>
        <dbReference type="ARBA" id="ARBA00022932"/>
    </source>
</evidence>
<dbReference type="InterPro" id="IPR011708">
    <property type="entry name" value="DNA_pol3_alpha_NTPase_dom"/>
</dbReference>
<dbReference type="NCBIfam" id="NF004226">
    <property type="entry name" value="PRK05673.1"/>
    <property type="match status" value="1"/>
</dbReference>
<dbReference type="GO" id="GO:0008408">
    <property type="term" value="F:3'-5' exonuclease activity"/>
    <property type="evidence" value="ECO:0007669"/>
    <property type="project" value="InterPro"/>
</dbReference>
<dbReference type="InterPro" id="IPR004013">
    <property type="entry name" value="PHP_dom"/>
</dbReference>
<reference evidence="10 11" key="1">
    <citation type="submission" date="2017-01" db="EMBL/GenBank/DDBJ databases">
        <title>First insights into the biology of 'candidatus Vampirococcus archaeovorus'.</title>
        <authorList>
            <person name="Kizina J."/>
            <person name="Jordan S."/>
            <person name="Stueber K."/>
            <person name="Reinhardt R."/>
            <person name="Harder J."/>
        </authorList>
    </citation>
    <scope>NUCLEOTIDE SEQUENCE [LARGE SCALE GENOMIC DNA]</scope>
    <source>
        <strain evidence="10 11">LiM</strain>
    </source>
</reference>
<evidence type="ECO:0000256" key="4">
    <source>
        <dbReference type="ARBA" id="ARBA00022679"/>
    </source>
</evidence>
<keyword evidence="6" id="KW-0235">DNA replication</keyword>
<accession>A0A410P4F9</accession>
<gene>
    <name evidence="10" type="ORF">BU251_04720</name>
</gene>
<dbReference type="SMART" id="SM00481">
    <property type="entry name" value="POLIIIAc"/>
    <property type="match status" value="1"/>
</dbReference>
<dbReference type="NCBIfam" id="NF005298">
    <property type="entry name" value="PRK06826.1"/>
    <property type="match status" value="1"/>
</dbReference>
<dbReference type="EMBL" id="CP019384">
    <property type="protein sequence ID" value="QAT17087.1"/>
    <property type="molecule type" value="Genomic_DNA"/>
</dbReference>
<evidence type="ECO:0000313" key="11">
    <source>
        <dbReference type="Proteomes" id="UP000287243"/>
    </source>
</evidence>
<evidence type="ECO:0000256" key="8">
    <source>
        <dbReference type="ARBA" id="ARBA00049244"/>
    </source>
</evidence>
<dbReference type="CDD" id="cd04485">
    <property type="entry name" value="DnaE_OBF"/>
    <property type="match status" value="1"/>
</dbReference>
<dbReference type="PANTHER" id="PTHR32294:SF0">
    <property type="entry name" value="DNA POLYMERASE III SUBUNIT ALPHA"/>
    <property type="match status" value="1"/>
</dbReference>